<organism evidence="3 4">
    <name type="scientific">Chelydra serpentina</name>
    <name type="common">Snapping turtle</name>
    <name type="synonym">Testudo serpentina</name>
    <dbReference type="NCBI Taxonomy" id="8475"/>
    <lineage>
        <taxon>Eukaryota</taxon>
        <taxon>Metazoa</taxon>
        <taxon>Chordata</taxon>
        <taxon>Craniata</taxon>
        <taxon>Vertebrata</taxon>
        <taxon>Euteleostomi</taxon>
        <taxon>Archelosauria</taxon>
        <taxon>Testudinata</taxon>
        <taxon>Testudines</taxon>
        <taxon>Cryptodira</taxon>
        <taxon>Durocryptodira</taxon>
        <taxon>Americhelydia</taxon>
        <taxon>Chelydroidea</taxon>
        <taxon>Chelydridae</taxon>
        <taxon>Chelydra</taxon>
    </lineage>
</organism>
<evidence type="ECO:0000259" key="2">
    <source>
        <dbReference type="Pfam" id="PF00061"/>
    </source>
</evidence>
<protein>
    <submittedName>
        <fullName evidence="3">Fatty acid binding protein 5</fullName>
    </submittedName>
</protein>
<reference evidence="3" key="1">
    <citation type="submission" date="2025-08" db="UniProtKB">
        <authorList>
            <consortium name="Ensembl"/>
        </authorList>
    </citation>
    <scope>IDENTIFICATION</scope>
</reference>
<evidence type="ECO:0000256" key="1">
    <source>
        <dbReference type="ARBA" id="ARBA00008390"/>
    </source>
</evidence>
<evidence type="ECO:0000313" key="4">
    <source>
        <dbReference type="Proteomes" id="UP000694403"/>
    </source>
</evidence>
<dbReference type="Gene3D" id="2.40.128.20">
    <property type="match status" value="1"/>
</dbReference>
<dbReference type="InterPro" id="IPR012674">
    <property type="entry name" value="Calycin"/>
</dbReference>
<dbReference type="GO" id="GO:0008289">
    <property type="term" value="F:lipid binding"/>
    <property type="evidence" value="ECO:0007669"/>
    <property type="project" value="InterPro"/>
</dbReference>
<feature type="domain" description="Lipocalin/cytosolic fatty-acid binding" evidence="2">
    <location>
        <begin position="7"/>
        <end position="104"/>
    </location>
</feature>
<dbReference type="AlphaFoldDB" id="A0A8C3RUW6"/>
<comment type="similarity">
    <text evidence="1">Belongs to the calycin superfamily. Fatty-acid binding protein (FABP) family.</text>
</comment>
<reference evidence="3" key="2">
    <citation type="submission" date="2025-09" db="UniProtKB">
        <authorList>
            <consortium name="Ensembl"/>
        </authorList>
    </citation>
    <scope>IDENTIFICATION</scope>
</reference>
<dbReference type="InterPro" id="IPR000566">
    <property type="entry name" value="Lipocln_cytosolic_FA-bd_dom"/>
</dbReference>
<name>A0A8C3RUW6_CHESE</name>
<dbReference type="SUPFAM" id="SSF50814">
    <property type="entry name" value="Lipocalins"/>
    <property type="match status" value="1"/>
</dbReference>
<dbReference type="PANTHER" id="PTHR11955">
    <property type="entry name" value="FATTY ACID BINDING PROTEIN"/>
    <property type="match status" value="1"/>
</dbReference>
<dbReference type="PRINTS" id="PR00178">
    <property type="entry name" value="FATTYACIDBP"/>
</dbReference>
<proteinExistence type="inferred from homology"/>
<evidence type="ECO:0000313" key="3">
    <source>
        <dbReference type="Ensembl" id="ENSCSRP00000004696.1"/>
    </source>
</evidence>
<sequence length="105" mass="11774">MVLRKMGSVAKPDVYISKDGDTITIKTESTLKSSQLSFKLGEKCEENTLDGRKVQTLITLNGNTLTQLQQWDGKESTITRKIEDGKLVVECDMNGCKCKRLYQKA</sequence>
<dbReference type="Ensembl" id="ENSCSRT00000004848.1">
    <property type="protein sequence ID" value="ENSCSRP00000004696.1"/>
    <property type="gene ID" value="ENSCSRG00000003570.1"/>
</dbReference>
<dbReference type="Pfam" id="PF00061">
    <property type="entry name" value="Lipocalin"/>
    <property type="match status" value="1"/>
</dbReference>
<dbReference type="InterPro" id="IPR031259">
    <property type="entry name" value="ILBP"/>
</dbReference>
<dbReference type="FunFam" id="2.40.128.20:FF:000001">
    <property type="entry name" value="Fatty acid-binding protein, adipocyte"/>
    <property type="match status" value="1"/>
</dbReference>
<accession>A0A8C3RUW6</accession>
<dbReference type="InterPro" id="IPR000463">
    <property type="entry name" value="Fatty_acid-bd"/>
</dbReference>
<dbReference type="Proteomes" id="UP000694403">
    <property type="component" value="Unplaced"/>
</dbReference>
<keyword evidence="4" id="KW-1185">Reference proteome</keyword>